<organism evidence="2 3">
    <name type="scientific">Actinoplanes subglobosus</name>
    <dbReference type="NCBI Taxonomy" id="1547892"/>
    <lineage>
        <taxon>Bacteria</taxon>
        <taxon>Bacillati</taxon>
        <taxon>Actinomycetota</taxon>
        <taxon>Actinomycetes</taxon>
        <taxon>Micromonosporales</taxon>
        <taxon>Micromonosporaceae</taxon>
        <taxon>Actinoplanes</taxon>
    </lineage>
</organism>
<dbReference type="RefSeq" id="WP_378069779.1">
    <property type="nucleotide sequence ID" value="NZ_JBHSBL010000019.1"/>
</dbReference>
<evidence type="ECO:0000259" key="1">
    <source>
        <dbReference type="Pfam" id="PF04149"/>
    </source>
</evidence>
<proteinExistence type="predicted"/>
<dbReference type="Pfam" id="PF04149">
    <property type="entry name" value="DUF397"/>
    <property type="match status" value="1"/>
</dbReference>
<dbReference type="InterPro" id="IPR007278">
    <property type="entry name" value="DUF397"/>
</dbReference>
<dbReference type="EMBL" id="JBHSBL010000019">
    <property type="protein sequence ID" value="MFC4068897.1"/>
    <property type="molecule type" value="Genomic_DNA"/>
</dbReference>
<sequence length="71" mass="8102">MNSEEIFFAGLDWRRSSYCTNRTCVEVALVADTVRVRNSEDRSEVLCISPPAWRAFIAGAKNGEFDIDQMR</sequence>
<gene>
    <name evidence="2" type="ORF">ACFO0C_28535</name>
</gene>
<evidence type="ECO:0000313" key="3">
    <source>
        <dbReference type="Proteomes" id="UP001595867"/>
    </source>
</evidence>
<feature type="domain" description="DUF397" evidence="1">
    <location>
        <begin position="12"/>
        <end position="61"/>
    </location>
</feature>
<comment type="caution">
    <text evidence="2">The sequence shown here is derived from an EMBL/GenBank/DDBJ whole genome shotgun (WGS) entry which is preliminary data.</text>
</comment>
<accession>A0ABV8IX77</accession>
<evidence type="ECO:0000313" key="2">
    <source>
        <dbReference type="EMBL" id="MFC4068897.1"/>
    </source>
</evidence>
<dbReference type="Proteomes" id="UP001595867">
    <property type="component" value="Unassembled WGS sequence"/>
</dbReference>
<reference evidence="3" key="1">
    <citation type="journal article" date="2019" name="Int. J. Syst. Evol. Microbiol.">
        <title>The Global Catalogue of Microorganisms (GCM) 10K type strain sequencing project: providing services to taxonomists for standard genome sequencing and annotation.</title>
        <authorList>
            <consortium name="The Broad Institute Genomics Platform"/>
            <consortium name="The Broad Institute Genome Sequencing Center for Infectious Disease"/>
            <person name="Wu L."/>
            <person name="Ma J."/>
        </authorList>
    </citation>
    <scope>NUCLEOTIDE SEQUENCE [LARGE SCALE GENOMIC DNA]</scope>
    <source>
        <strain evidence="3">TBRC 5832</strain>
    </source>
</reference>
<keyword evidence="3" id="KW-1185">Reference proteome</keyword>
<protein>
    <submittedName>
        <fullName evidence="2">DUF397 domain-containing protein</fullName>
    </submittedName>
</protein>
<name>A0ABV8IX77_9ACTN</name>